<dbReference type="InterPro" id="IPR020471">
    <property type="entry name" value="AKR"/>
</dbReference>
<protein>
    <submittedName>
        <fullName evidence="5">Aldo/keto reductase</fullName>
    </submittedName>
</protein>
<dbReference type="Pfam" id="PF00248">
    <property type="entry name" value="Aldo_ket_red"/>
    <property type="match status" value="1"/>
</dbReference>
<dbReference type="GO" id="GO:0016616">
    <property type="term" value="F:oxidoreductase activity, acting on the CH-OH group of donors, NAD or NADP as acceptor"/>
    <property type="evidence" value="ECO:0007669"/>
    <property type="project" value="UniProtKB-ARBA"/>
</dbReference>
<dbReference type="PRINTS" id="PR00069">
    <property type="entry name" value="ALDKETRDTASE"/>
</dbReference>
<evidence type="ECO:0000313" key="5">
    <source>
        <dbReference type="EMBL" id="KAG7040620.1"/>
    </source>
</evidence>
<feature type="site" description="Lowers pKa of active site Tyr" evidence="3">
    <location>
        <position position="101"/>
    </location>
</feature>
<accession>A0A9P7QS94</accession>
<evidence type="ECO:0000256" key="2">
    <source>
        <dbReference type="PIRSR" id="PIRSR000097-2"/>
    </source>
</evidence>
<dbReference type="InterPro" id="IPR018170">
    <property type="entry name" value="Aldo/ket_reductase_CS"/>
</dbReference>
<comment type="caution">
    <text evidence="5">The sequence shown here is derived from an EMBL/GenBank/DDBJ whole genome shotgun (WGS) entry which is preliminary data.</text>
</comment>
<dbReference type="PIRSF" id="PIRSF000097">
    <property type="entry name" value="AKR"/>
    <property type="match status" value="1"/>
</dbReference>
<dbReference type="EMBL" id="JAESDN010000021">
    <property type="protein sequence ID" value="KAG7040620.1"/>
    <property type="molecule type" value="Genomic_DNA"/>
</dbReference>
<dbReference type="GO" id="GO:0016652">
    <property type="term" value="F:oxidoreductase activity, acting on NAD(P)H as acceptor"/>
    <property type="evidence" value="ECO:0007669"/>
    <property type="project" value="InterPro"/>
</dbReference>
<dbReference type="PROSITE" id="PS00062">
    <property type="entry name" value="ALDOKETO_REDUCTASE_2"/>
    <property type="match status" value="1"/>
</dbReference>
<dbReference type="AlphaFoldDB" id="A0A9P7QS94"/>
<dbReference type="FunFam" id="3.20.20.100:FF:000002">
    <property type="entry name" value="2,5-diketo-D-gluconic acid reductase A"/>
    <property type="match status" value="1"/>
</dbReference>
<dbReference type="PANTHER" id="PTHR11732">
    <property type="entry name" value="ALDO/KETO REDUCTASE"/>
    <property type="match status" value="1"/>
</dbReference>
<reference evidence="5" key="1">
    <citation type="submission" date="2021-05" db="EMBL/GenBank/DDBJ databases">
        <title>Comparative genomics of three Colletotrichum scovillei strains and genetic complementation revealed genes involved fungal growth and virulence on chili pepper.</title>
        <authorList>
            <person name="Hsieh D.-K."/>
            <person name="Chuang S.-C."/>
            <person name="Chen C.-Y."/>
            <person name="Chao Y.-T."/>
            <person name="Lu M.-Y.J."/>
            <person name="Lee M.-H."/>
            <person name="Shih M.-C."/>
        </authorList>
    </citation>
    <scope>NUCLEOTIDE SEQUENCE</scope>
    <source>
        <strain evidence="5">Coll-153</strain>
    </source>
</reference>
<evidence type="ECO:0000256" key="3">
    <source>
        <dbReference type="PIRSR" id="PIRSR000097-3"/>
    </source>
</evidence>
<dbReference type="InterPro" id="IPR023210">
    <property type="entry name" value="NADP_OxRdtase_dom"/>
</dbReference>
<evidence type="ECO:0000259" key="4">
    <source>
        <dbReference type="Pfam" id="PF00248"/>
    </source>
</evidence>
<proteinExistence type="predicted"/>
<dbReference type="CDD" id="cd19120">
    <property type="entry name" value="AKR_AKR3C2-3"/>
    <property type="match status" value="1"/>
</dbReference>
<feature type="domain" description="NADP-dependent oxidoreductase" evidence="4">
    <location>
        <begin position="38"/>
        <end position="289"/>
    </location>
</feature>
<evidence type="ECO:0000256" key="1">
    <source>
        <dbReference type="ARBA" id="ARBA00023002"/>
    </source>
</evidence>
<dbReference type="PROSITE" id="PS00798">
    <property type="entry name" value="ALDOKETO_REDUCTASE_1"/>
    <property type="match status" value="1"/>
</dbReference>
<feature type="binding site" evidence="2">
    <location>
        <position position="131"/>
    </location>
    <ligand>
        <name>substrate</name>
    </ligand>
</feature>
<organism evidence="5 6">
    <name type="scientific">Colletotrichum scovillei</name>
    <dbReference type="NCBI Taxonomy" id="1209932"/>
    <lineage>
        <taxon>Eukaryota</taxon>
        <taxon>Fungi</taxon>
        <taxon>Dikarya</taxon>
        <taxon>Ascomycota</taxon>
        <taxon>Pezizomycotina</taxon>
        <taxon>Sordariomycetes</taxon>
        <taxon>Hypocreomycetidae</taxon>
        <taxon>Glomerellales</taxon>
        <taxon>Glomerellaceae</taxon>
        <taxon>Colletotrichum</taxon>
        <taxon>Colletotrichum acutatum species complex</taxon>
    </lineage>
</organism>
<sequence>MSSTPDQLELDLHGEEKSLPLPRLKLNDGNEIPMLAYGLGTADFKENGMPVNQIIVKLTTQAIKAGFRHLDSAEVDGNEEELGLAINSAGVPRETLYIVTKLFNFHTNPKEAIEASLKRMALEYVDLYLIHSPFHAGSNIKLQETWADFEDIKRSGKARSIGVSNFSQKHLETVLKTAIIPPAINQIKHHPYLQQNDLLEFHRKHHIAVAAYGTLTPLTQTIDGLIPSIWSTMAAKYGVSEPVVGLRWGLEQDIVIITTTSQEQRMKEIVSRVTTFSLSENDLEAINQAGQQQGFRGS</sequence>
<keyword evidence="6" id="KW-1185">Reference proteome</keyword>
<dbReference type="SUPFAM" id="SSF51430">
    <property type="entry name" value="NAD(P)-linked oxidoreductase"/>
    <property type="match status" value="1"/>
</dbReference>
<dbReference type="Proteomes" id="UP000699042">
    <property type="component" value="Unassembled WGS sequence"/>
</dbReference>
<gene>
    <name evidence="5" type="ORF">JMJ77_013617</name>
</gene>
<dbReference type="InterPro" id="IPR044494">
    <property type="entry name" value="AKR3C2/3"/>
</dbReference>
<dbReference type="Gene3D" id="3.20.20.100">
    <property type="entry name" value="NADP-dependent oxidoreductase domain"/>
    <property type="match status" value="1"/>
</dbReference>
<dbReference type="InterPro" id="IPR036812">
    <property type="entry name" value="NAD(P)_OxRdtase_dom_sf"/>
</dbReference>
<dbReference type="OrthoDB" id="416253at2759"/>
<keyword evidence="1" id="KW-0560">Oxidoreductase</keyword>
<name>A0A9P7QS94_9PEZI</name>
<evidence type="ECO:0000313" key="6">
    <source>
        <dbReference type="Proteomes" id="UP000699042"/>
    </source>
</evidence>